<dbReference type="Proteomes" id="UP000230605">
    <property type="component" value="Chromosome 3"/>
</dbReference>
<dbReference type="GO" id="GO:0006144">
    <property type="term" value="P:purine nucleobase metabolic process"/>
    <property type="evidence" value="ECO:0007669"/>
    <property type="project" value="UniProtKB-KW"/>
</dbReference>
<dbReference type="Proteomes" id="UP001302367">
    <property type="component" value="Chromosome 3"/>
</dbReference>
<gene>
    <name evidence="3" type="ORF">CB0940_03248</name>
    <name evidence="4" type="ORF">RHO25_005040</name>
</gene>
<evidence type="ECO:0000259" key="2">
    <source>
        <dbReference type="Pfam" id="PF09349"/>
    </source>
</evidence>
<evidence type="ECO:0000313" key="6">
    <source>
        <dbReference type="Proteomes" id="UP001302367"/>
    </source>
</evidence>
<name>A0A2G5I410_CERBT</name>
<evidence type="ECO:0000256" key="1">
    <source>
        <dbReference type="ARBA" id="ARBA00022631"/>
    </source>
</evidence>
<organism evidence="3 5">
    <name type="scientific">Cercospora beticola</name>
    <name type="common">Sugarbeet leaf spot fungus</name>
    <dbReference type="NCBI Taxonomy" id="122368"/>
    <lineage>
        <taxon>Eukaryota</taxon>
        <taxon>Fungi</taxon>
        <taxon>Dikarya</taxon>
        <taxon>Ascomycota</taxon>
        <taxon>Pezizomycotina</taxon>
        <taxon>Dothideomycetes</taxon>
        <taxon>Dothideomycetidae</taxon>
        <taxon>Mycosphaerellales</taxon>
        <taxon>Mycosphaerellaceae</taxon>
        <taxon>Cercospora</taxon>
    </lineage>
</organism>
<dbReference type="SUPFAM" id="SSF158694">
    <property type="entry name" value="UraD-Like"/>
    <property type="match status" value="1"/>
</dbReference>
<sequence length="182" mass="20002">MGVSKLPPVADIPTLPTADRAAILDLLFEPSTQLHTLSVPLLHEKQFESYTDLISSIGVQLTDLAESASSSDTAWLESILGSHPRLGAKKVESAQSQAEQAQLQGNAHETEQLHTLNEEYEKFYPGLRYVVFVNGRSRSVIMHDMRERIANSNLQAERLANIRAMCEIAADRASKLSSAQSS</sequence>
<dbReference type="AlphaFoldDB" id="A0A2G5I410"/>
<dbReference type="InterPro" id="IPR036778">
    <property type="entry name" value="OHCU_decarboxylase_sf"/>
</dbReference>
<protein>
    <recommendedName>
        <fullName evidence="2">Oxo-4-hydroxy-4-carboxy-5-ureidoimidazoline decarboxylase domain-containing protein</fullName>
    </recommendedName>
</protein>
<keyword evidence="1" id="KW-0659">Purine metabolism</keyword>
<dbReference type="PANTHER" id="PTHR37987:SF1">
    <property type="entry name" value="OXO-4-HYDROXY-4-CARBOXY-5-UREIDOIMIDAZOLINE DECARBOXYLASE DOMAIN-CONTAINING PROTEIN"/>
    <property type="match status" value="1"/>
</dbReference>
<keyword evidence="6" id="KW-1185">Reference proteome</keyword>
<accession>A0A2G5I410</accession>
<dbReference type="InterPro" id="IPR018020">
    <property type="entry name" value="OHCU_decarboxylase"/>
</dbReference>
<evidence type="ECO:0000313" key="4">
    <source>
        <dbReference type="EMBL" id="WPB00421.1"/>
    </source>
</evidence>
<dbReference type="Pfam" id="PF09349">
    <property type="entry name" value="OHCU_decarbox"/>
    <property type="match status" value="1"/>
</dbReference>
<evidence type="ECO:0000313" key="3">
    <source>
        <dbReference type="EMBL" id="PIA99545.1"/>
    </source>
</evidence>
<proteinExistence type="predicted"/>
<dbReference type="EMBL" id="LKMD01000101">
    <property type="protein sequence ID" value="PIA99545.1"/>
    <property type="molecule type" value="Genomic_DNA"/>
</dbReference>
<dbReference type="Gene3D" id="1.10.3330.10">
    <property type="entry name" value="Oxo-4-hydroxy-4-carboxy-5-ureidoimidazoline decarboxylase"/>
    <property type="match status" value="1"/>
</dbReference>
<feature type="domain" description="Oxo-4-hydroxy-4-carboxy-5-ureidoimidazoline decarboxylase" evidence="2">
    <location>
        <begin position="14"/>
        <end position="173"/>
    </location>
</feature>
<dbReference type="EMBL" id="CP134186">
    <property type="protein sequence ID" value="WPB00421.1"/>
    <property type="molecule type" value="Genomic_DNA"/>
</dbReference>
<dbReference type="PANTHER" id="PTHR37987">
    <property type="entry name" value="CHROMOSOME 9, WHOLE GENOME SHOTGUN SEQUENCE"/>
    <property type="match status" value="1"/>
</dbReference>
<dbReference type="OrthoDB" id="5398391at2759"/>
<reference evidence="4 6" key="2">
    <citation type="submission" date="2023-09" db="EMBL/GenBank/DDBJ databases">
        <title>Complete-Gapless Cercospora beticola genome.</title>
        <authorList>
            <person name="Wyatt N.A."/>
            <person name="Spanner R.E."/>
            <person name="Bolton M.D."/>
        </authorList>
    </citation>
    <scope>NUCLEOTIDE SEQUENCE [LARGE SCALE GENOMIC DNA]</scope>
    <source>
        <strain evidence="4">Cb09-40</strain>
    </source>
</reference>
<reference evidence="3 5" key="1">
    <citation type="submission" date="2015-10" db="EMBL/GenBank/DDBJ databases">
        <title>The cercosporin biosynthetic gene cluster was horizontally transferred to several fungal lineages and shown to be expanded in Cercospora beticola based on microsynteny with recipient genomes.</title>
        <authorList>
            <person name="De Jonge R."/>
            <person name="Ebert M.K."/>
            <person name="Suttle J.C."/>
            <person name="Jurick Ii W.M."/>
            <person name="Secor G.A."/>
            <person name="Thomma B.P."/>
            <person name="Van De Peer Y."/>
            <person name="Bolton M.D."/>
        </authorList>
    </citation>
    <scope>NUCLEOTIDE SEQUENCE [LARGE SCALE GENOMIC DNA]</scope>
    <source>
        <strain evidence="3 5">09-40</strain>
    </source>
</reference>
<evidence type="ECO:0000313" key="5">
    <source>
        <dbReference type="Proteomes" id="UP000230605"/>
    </source>
</evidence>